<keyword evidence="1" id="KW-0597">Phosphoprotein</keyword>
<organism evidence="3">
    <name type="scientific">marine sediment metagenome</name>
    <dbReference type="NCBI Taxonomy" id="412755"/>
    <lineage>
        <taxon>unclassified sequences</taxon>
        <taxon>metagenomes</taxon>
        <taxon>ecological metagenomes</taxon>
    </lineage>
</organism>
<evidence type="ECO:0000256" key="1">
    <source>
        <dbReference type="ARBA" id="ARBA00022553"/>
    </source>
</evidence>
<dbReference type="Pfam" id="PF00072">
    <property type="entry name" value="Response_reg"/>
    <property type="match status" value="1"/>
</dbReference>
<name>X1A4K5_9ZZZZ</name>
<dbReference type="SMART" id="SM00448">
    <property type="entry name" value="REC"/>
    <property type="match status" value="1"/>
</dbReference>
<dbReference type="InterPro" id="IPR050595">
    <property type="entry name" value="Bact_response_regulator"/>
</dbReference>
<protein>
    <recommendedName>
        <fullName evidence="2">Response regulatory domain-containing protein</fullName>
    </recommendedName>
</protein>
<evidence type="ECO:0000259" key="2">
    <source>
        <dbReference type="PROSITE" id="PS50110"/>
    </source>
</evidence>
<gene>
    <name evidence="3" type="ORF">S01H4_09252</name>
</gene>
<evidence type="ECO:0000313" key="3">
    <source>
        <dbReference type="EMBL" id="GAG55141.1"/>
    </source>
</evidence>
<sequence>MNPLIFVVDDNLVLLQNLRHLLEVNYYDVVTANNGRVALEILSTLDRIPEVIISDITMPEMDGYDLFETLSNNDMLNHIPFIFLTGLNTPDDVRFGRMLGVDDYLTKPFEIEDLLAIIAGKISRNKNIKEINAKIEVLLSSAKMNTIPSISEEEKSHVVLLVVFWDDKMGPRLISNFPDNGNSSFSVEKVGQQLFHAIVSLYGYDNIIKAEGILLNIENFQRKGYIFFDSYQDDTVRGGERRYMLGLVAPKINYFDSLKIKEIFKDISSKIKDQKDWNIESPCGATNLSLEHIRGKPLTP</sequence>
<dbReference type="GO" id="GO:0000160">
    <property type="term" value="P:phosphorelay signal transduction system"/>
    <property type="evidence" value="ECO:0007669"/>
    <property type="project" value="InterPro"/>
</dbReference>
<dbReference type="PANTHER" id="PTHR44591">
    <property type="entry name" value="STRESS RESPONSE REGULATOR PROTEIN 1"/>
    <property type="match status" value="1"/>
</dbReference>
<dbReference type="SUPFAM" id="SSF52172">
    <property type="entry name" value="CheY-like"/>
    <property type="match status" value="1"/>
</dbReference>
<dbReference type="InterPro" id="IPR011006">
    <property type="entry name" value="CheY-like_superfamily"/>
</dbReference>
<dbReference type="EMBL" id="BART01003305">
    <property type="protein sequence ID" value="GAG55141.1"/>
    <property type="molecule type" value="Genomic_DNA"/>
</dbReference>
<feature type="domain" description="Response regulatory" evidence="2">
    <location>
        <begin position="4"/>
        <end position="122"/>
    </location>
</feature>
<accession>X1A4K5</accession>
<dbReference type="PROSITE" id="PS50110">
    <property type="entry name" value="RESPONSE_REGULATORY"/>
    <property type="match status" value="1"/>
</dbReference>
<comment type="caution">
    <text evidence="3">The sequence shown here is derived from an EMBL/GenBank/DDBJ whole genome shotgun (WGS) entry which is preliminary data.</text>
</comment>
<dbReference type="Gene3D" id="3.40.50.2300">
    <property type="match status" value="1"/>
</dbReference>
<dbReference type="AlphaFoldDB" id="X1A4K5"/>
<feature type="non-terminal residue" evidence="3">
    <location>
        <position position="300"/>
    </location>
</feature>
<proteinExistence type="predicted"/>
<reference evidence="3" key="1">
    <citation type="journal article" date="2014" name="Front. Microbiol.">
        <title>High frequency of phylogenetically diverse reductive dehalogenase-homologous genes in deep subseafloor sedimentary metagenomes.</title>
        <authorList>
            <person name="Kawai M."/>
            <person name="Futagami T."/>
            <person name="Toyoda A."/>
            <person name="Takaki Y."/>
            <person name="Nishi S."/>
            <person name="Hori S."/>
            <person name="Arai W."/>
            <person name="Tsubouchi T."/>
            <person name="Morono Y."/>
            <person name="Uchiyama I."/>
            <person name="Ito T."/>
            <person name="Fujiyama A."/>
            <person name="Inagaki F."/>
            <person name="Takami H."/>
        </authorList>
    </citation>
    <scope>NUCLEOTIDE SEQUENCE</scope>
    <source>
        <strain evidence="3">Expedition CK06-06</strain>
    </source>
</reference>
<dbReference type="InterPro" id="IPR001789">
    <property type="entry name" value="Sig_transdc_resp-reg_receiver"/>
</dbReference>
<dbReference type="PANTHER" id="PTHR44591:SF3">
    <property type="entry name" value="RESPONSE REGULATORY DOMAIN-CONTAINING PROTEIN"/>
    <property type="match status" value="1"/>
</dbReference>